<accession>A0A4R8CM37</accession>
<dbReference type="PANTHER" id="PTHR38009:SF1">
    <property type="entry name" value="CONSERVED HYPOTHETICAL PHAGE TAIL PROTEIN"/>
    <property type="match status" value="1"/>
</dbReference>
<organism evidence="1 2">
    <name type="scientific">Kribbella pratensis</name>
    <dbReference type="NCBI Taxonomy" id="2512112"/>
    <lineage>
        <taxon>Bacteria</taxon>
        <taxon>Bacillati</taxon>
        <taxon>Actinomycetota</taxon>
        <taxon>Actinomycetes</taxon>
        <taxon>Propionibacteriales</taxon>
        <taxon>Kribbellaceae</taxon>
        <taxon>Kribbella</taxon>
    </lineage>
</organism>
<dbReference type="Pfam" id="PF06841">
    <property type="entry name" value="Phage_T4_gp19"/>
    <property type="match status" value="1"/>
</dbReference>
<dbReference type="GO" id="GO:0005198">
    <property type="term" value="F:structural molecule activity"/>
    <property type="evidence" value="ECO:0007669"/>
    <property type="project" value="InterPro"/>
</dbReference>
<dbReference type="RefSeq" id="WP_134101223.1">
    <property type="nucleotide sequence ID" value="NZ_SODP01000001.1"/>
</dbReference>
<name>A0A4R8CM37_9ACTN</name>
<dbReference type="AlphaFoldDB" id="A0A4R8CM37"/>
<evidence type="ECO:0000313" key="2">
    <source>
        <dbReference type="Proteomes" id="UP000295146"/>
    </source>
</evidence>
<dbReference type="Proteomes" id="UP000295146">
    <property type="component" value="Unassembled WGS sequence"/>
</dbReference>
<comment type="caution">
    <text evidence="1">The sequence shown here is derived from an EMBL/GenBank/DDBJ whole genome shotgun (WGS) entry which is preliminary data.</text>
</comment>
<keyword evidence="2" id="KW-1185">Reference proteome</keyword>
<sequence length="153" mass="16549">MPTLRDNPYPAFNFLLSLGGDSGNGDEGTIVGGFSDVTGLKFSVQFADYRNGNEKVNTARKVQNTFTVDDITCKRGVIGSRDLFAWLEDVSRGTVDARTVTVSLLDESRNTVCTWKLLNTQPKSWSGPALAGKGGTDVAMEELVLCCQGIEFS</sequence>
<dbReference type="OrthoDB" id="9799891at2"/>
<dbReference type="EMBL" id="SODP01000001">
    <property type="protein sequence ID" value="TDW77128.1"/>
    <property type="molecule type" value="Genomic_DNA"/>
</dbReference>
<proteinExistence type="predicted"/>
<dbReference type="NCBIfam" id="TIGR02241">
    <property type="entry name" value="conserved hypothetical phage tail region protein"/>
    <property type="match status" value="1"/>
</dbReference>
<evidence type="ECO:0000313" key="1">
    <source>
        <dbReference type="EMBL" id="TDW77128.1"/>
    </source>
</evidence>
<reference evidence="1 2" key="1">
    <citation type="submission" date="2019-03" db="EMBL/GenBank/DDBJ databases">
        <title>Genomic Encyclopedia of Type Strains, Phase III (KMG-III): the genomes of soil and plant-associated and newly described type strains.</title>
        <authorList>
            <person name="Whitman W."/>
        </authorList>
    </citation>
    <scope>NUCLEOTIDE SEQUENCE [LARGE SCALE GENOMIC DNA]</scope>
    <source>
        <strain evidence="1 2">VKM Ac-2573</strain>
    </source>
</reference>
<protein>
    <submittedName>
        <fullName evidence="1">Phage tail-like protein</fullName>
    </submittedName>
</protein>
<dbReference type="InterPro" id="IPR011747">
    <property type="entry name" value="CHP02241"/>
</dbReference>
<gene>
    <name evidence="1" type="ORF">EV653_2292</name>
</gene>
<dbReference type="InterPro" id="IPR010667">
    <property type="entry name" value="Phage_T4_Gp19"/>
</dbReference>
<dbReference type="PANTHER" id="PTHR38009">
    <property type="entry name" value="CONSERVED HYPOTHETICAL PHAGE TAIL PROTEIN"/>
    <property type="match status" value="1"/>
</dbReference>